<dbReference type="EMBL" id="JAVDQA010000006">
    <property type="protein sequence ID" value="MDR6301521.1"/>
    <property type="molecule type" value="Genomic_DNA"/>
</dbReference>
<reference evidence="1 2" key="1">
    <citation type="submission" date="2023-07" db="EMBL/GenBank/DDBJ databases">
        <title>Genomic Encyclopedia of Type Strains, Phase IV (KMG-IV): sequencing the most valuable type-strain genomes for metagenomic binning, comparative biology and taxonomic classification.</title>
        <authorList>
            <person name="Goeker M."/>
        </authorList>
    </citation>
    <scope>NUCLEOTIDE SEQUENCE [LARGE SCALE GENOMIC DNA]</scope>
    <source>
        <strain evidence="1 2">DSM 102814</strain>
    </source>
</reference>
<dbReference type="SUPFAM" id="SSF55961">
    <property type="entry name" value="Bet v1-like"/>
    <property type="match status" value="1"/>
</dbReference>
<keyword evidence="2" id="KW-1185">Reference proteome</keyword>
<comment type="caution">
    <text evidence="1">The sequence shown here is derived from an EMBL/GenBank/DDBJ whole genome shotgun (WGS) entry which is preliminary data.</text>
</comment>
<proteinExistence type="predicted"/>
<name>A0ABU1K892_9FLAO</name>
<sequence length="130" mass="14783">MHLESNVSTVNKSQKETFDFLTEVSNYEKIMPESIQKFEILDKDSFLFQLKGMPEIALEIQEKNPNDLVILGAKSDKLSFTLKADIKALDENSSQVQLLFDGEFNSMMAMMIKSPLKKFINTLSENLGNL</sequence>
<evidence type="ECO:0008006" key="3">
    <source>
        <dbReference type="Google" id="ProtNLM"/>
    </source>
</evidence>
<dbReference type="RefSeq" id="WP_309729001.1">
    <property type="nucleotide sequence ID" value="NZ_JAVDQA010000006.1"/>
</dbReference>
<accession>A0ABU1K892</accession>
<evidence type="ECO:0000313" key="1">
    <source>
        <dbReference type="EMBL" id="MDR6301521.1"/>
    </source>
</evidence>
<organism evidence="1 2">
    <name type="scientific">Mesonia maritima</name>
    <dbReference type="NCBI Taxonomy" id="1793873"/>
    <lineage>
        <taxon>Bacteria</taxon>
        <taxon>Pseudomonadati</taxon>
        <taxon>Bacteroidota</taxon>
        <taxon>Flavobacteriia</taxon>
        <taxon>Flavobacteriales</taxon>
        <taxon>Flavobacteriaceae</taxon>
        <taxon>Mesonia</taxon>
    </lineage>
</organism>
<gene>
    <name evidence="1" type="ORF">GGR31_002190</name>
</gene>
<dbReference type="Proteomes" id="UP001257659">
    <property type="component" value="Unassembled WGS sequence"/>
</dbReference>
<protein>
    <recommendedName>
        <fullName evidence="3">SRPBCC family protein</fullName>
    </recommendedName>
</protein>
<evidence type="ECO:0000313" key="2">
    <source>
        <dbReference type="Proteomes" id="UP001257659"/>
    </source>
</evidence>